<accession>A0A8H6YUZ7</accession>
<evidence type="ECO:0000313" key="1">
    <source>
        <dbReference type="EMBL" id="KAF7366863.1"/>
    </source>
</evidence>
<dbReference type="AlphaFoldDB" id="A0A8H6YUZ7"/>
<dbReference type="Proteomes" id="UP000623467">
    <property type="component" value="Unassembled WGS sequence"/>
</dbReference>
<name>A0A8H6YUZ7_9AGAR</name>
<organism evidence="1 2">
    <name type="scientific">Mycena sanguinolenta</name>
    <dbReference type="NCBI Taxonomy" id="230812"/>
    <lineage>
        <taxon>Eukaryota</taxon>
        <taxon>Fungi</taxon>
        <taxon>Dikarya</taxon>
        <taxon>Basidiomycota</taxon>
        <taxon>Agaricomycotina</taxon>
        <taxon>Agaricomycetes</taxon>
        <taxon>Agaricomycetidae</taxon>
        <taxon>Agaricales</taxon>
        <taxon>Marasmiineae</taxon>
        <taxon>Mycenaceae</taxon>
        <taxon>Mycena</taxon>
    </lineage>
</organism>
<protein>
    <submittedName>
        <fullName evidence="1">Uncharacterized protein</fullName>
    </submittedName>
</protein>
<reference evidence="1" key="1">
    <citation type="submission" date="2020-05" db="EMBL/GenBank/DDBJ databases">
        <title>Mycena genomes resolve the evolution of fungal bioluminescence.</title>
        <authorList>
            <person name="Tsai I.J."/>
        </authorList>
    </citation>
    <scope>NUCLEOTIDE SEQUENCE</scope>
    <source>
        <strain evidence="1">160909Yilan</strain>
    </source>
</reference>
<evidence type="ECO:0000313" key="2">
    <source>
        <dbReference type="Proteomes" id="UP000623467"/>
    </source>
</evidence>
<keyword evidence="2" id="KW-1185">Reference proteome</keyword>
<gene>
    <name evidence="1" type="ORF">MSAN_00944900</name>
</gene>
<comment type="caution">
    <text evidence="1">The sequence shown here is derived from an EMBL/GenBank/DDBJ whole genome shotgun (WGS) entry which is preliminary data.</text>
</comment>
<proteinExistence type="predicted"/>
<dbReference type="EMBL" id="JACAZH010000006">
    <property type="protein sequence ID" value="KAF7366863.1"/>
    <property type="molecule type" value="Genomic_DNA"/>
</dbReference>
<sequence length="152" mass="17012">MVSFASSASIASTRCLQSLILCSEHNQLGDCLLQDLLWFKLFARTSITLPPALAIAIRLLCLLRYVCNSFCILNAGWTVIQFVNSIAYVSKSVDLVLYLWLAARAFYHLRRSHFIFEACSGQSQLVLKLKIGSPNRACPFTTTPCFNQLICL</sequence>